<sequence length="477" mass="54579">MIELPAVQSQDPRSFWELRHGEIRAVARRVTAAVSSFFQLGLRIISESWRQLRDRVIALLPEKMAIRLDPRIMLIRIILEMPLDKRADFTCNILELISPQIDQNIKNTFIKTVAESLTNDEGKLVRSILPFVTIEMYSSKNIEITQKKVASIPVNDREEVIRISRLLMTPEMTAYDRARMLREVAASFLLITSKMIANEIASILREVAAIPVNQKEEVIRRSRLLITPEMNTYDRVRILREVAAIVANEREEVIRVPPRIGMNVHENDRDQRMKAAIELLFDRQKDITIAEIHEAKDNFVAYLKKCSIDSEKKALAQRALLEPRKNNQDFGPLINDEGFTILGLQMSGADLIGRLRIFISKLPENEQINALTSMISALSDSYNDCNTRVCNQGKTQRLVVAVLQGRLPGVNIEGDVISITTEAAMEMFFNIKAHQEIDKFKDLIEAANQFCNEHVLVNKDTFILEIKEYARVQEIEN</sequence>
<name>A0ABX8V2D2_9BACT</name>
<reference evidence="1 2" key="1">
    <citation type="journal article" date="2022" name="bioRxiv">
        <title>Ecology and evolution of chlamydial symbionts of arthropods.</title>
        <authorList>
            <person name="Halter T."/>
            <person name="Koestlbacher S."/>
            <person name="Collingro A."/>
            <person name="Sixt B.S."/>
            <person name="Toenshoff E.R."/>
            <person name="Hendrickx F."/>
            <person name="Kostanjsek R."/>
            <person name="Horn M."/>
        </authorList>
    </citation>
    <scope>NUCLEOTIDE SEQUENCE [LARGE SCALE GENOMIC DNA]</scope>
    <source>
        <strain evidence="1">W744xW776</strain>
    </source>
</reference>
<proteinExistence type="predicted"/>
<keyword evidence="2" id="KW-1185">Reference proteome</keyword>
<organism evidence="1 2">
    <name type="scientific">Candidatus Rhabdochlamydia oedothoracis</name>
    <dbReference type="NCBI Taxonomy" id="2720720"/>
    <lineage>
        <taxon>Bacteria</taxon>
        <taxon>Pseudomonadati</taxon>
        <taxon>Chlamydiota</taxon>
        <taxon>Chlamydiia</taxon>
        <taxon>Parachlamydiales</taxon>
        <taxon>Candidatus Rhabdochlamydiaceae</taxon>
        <taxon>Candidatus Rhabdochlamydia</taxon>
    </lineage>
</organism>
<accession>A0ABX8V2D2</accession>
<dbReference type="Proteomes" id="UP000826014">
    <property type="component" value="Chromosome"/>
</dbReference>
<dbReference type="RefSeq" id="WP_215217203.1">
    <property type="nucleotide sequence ID" value="NZ_CP075587.1"/>
</dbReference>
<evidence type="ECO:0000313" key="1">
    <source>
        <dbReference type="EMBL" id="QYF49412.1"/>
    </source>
</evidence>
<evidence type="ECO:0000313" key="2">
    <source>
        <dbReference type="Proteomes" id="UP000826014"/>
    </source>
</evidence>
<gene>
    <name evidence="1" type="ORF">RHABOEDO_001749</name>
</gene>
<dbReference type="EMBL" id="CP075587">
    <property type="protein sequence ID" value="QYF49412.1"/>
    <property type="molecule type" value="Genomic_DNA"/>
</dbReference>
<protein>
    <submittedName>
        <fullName evidence="1">Uncharacterized protein</fullName>
    </submittedName>
</protein>